<dbReference type="RefSeq" id="WP_248737491.1">
    <property type="nucleotide sequence ID" value="NZ_CALBWS010000042.1"/>
</dbReference>
<evidence type="ECO:0000313" key="5">
    <source>
        <dbReference type="EMBL" id="CAH2717266.1"/>
    </source>
</evidence>
<organism evidence="5 6">
    <name type="scientific">Neobacillus rhizosphaerae</name>
    <dbReference type="NCBI Taxonomy" id="2880965"/>
    <lineage>
        <taxon>Bacteria</taxon>
        <taxon>Bacillati</taxon>
        <taxon>Bacillota</taxon>
        <taxon>Bacilli</taxon>
        <taxon>Bacillales</taxon>
        <taxon>Bacillaceae</taxon>
        <taxon>Neobacillus</taxon>
    </lineage>
</organism>
<keyword evidence="6" id="KW-1185">Reference proteome</keyword>
<dbReference type="InterPro" id="IPR021416">
    <property type="entry name" value="DUF3048_N"/>
</dbReference>
<evidence type="ECO:0000259" key="3">
    <source>
        <dbReference type="Pfam" id="PF11258"/>
    </source>
</evidence>
<proteinExistence type="predicted"/>
<dbReference type="Proteomes" id="UP000838308">
    <property type="component" value="Unassembled WGS sequence"/>
</dbReference>
<evidence type="ECO:0000313" key="6">
    <source>
        <dbReference type="Proteomes" id="UP000838308"/>
    </source>
</evidence>
<evidence type="ECO:0000256" key="2">
    <source>
        <dbReference type="SAM" id="SignalP"/>
    </source>
</evidence>
<name>A0ABM9EYJ8_9BACI</name>
<keyword evidence="2" id="KW-0732">Signal</keyword>
<gene>
    <name evidence="5" type="primary">yerB</name>
    <name evidence="5" type="ORF">BACCIP111895_04456</name>
</gene>
<accession>A0ABM9EYJ8</accession>
<feature type="chain" id="PRO_5046097246" evidence="2">
    <location>
        <begin position="22"/>
        <end position="349"/>
    </location>
</feature>
<dbReference type="SUPFAM" id="SSF159774">
    <property type="entry name" value="YerB-like"/>
    <property type="match status" value="1"/>
</dbReference>
<dbReference type="InterPro" id="IPR035328">
    <property type="entry name" value="DUF3048_C"/>
</dbReference>
<evidence type="ECO:0000259" key="4">
    <source>
        <dbReference type="Pfam" id="PF17479"/>
    </source>
</evidence>
<reference evidence="5" key="1">
    <citation type="submission" date="2022-04" db="EMBL/GenBank/DDBJ databases">
        <authorList>
            <person name="Criscuolo A."/>
        </authorList>
    </citation>
    <scope>NUCLEOTIDE SEQUENCE</scope>
    <source>
        <strain evidence="5">CIP111895</strain>
    </source>
</reference>
<dbReference type="Gene3D" id="3.50.90.10">
    <property type="entry name" value="YerB-like"/>
    <property type="match status" value="1"/>
</dbReference>
<evidence type="ECO:0000256" key="1">
    <source>
        <dbReference type="SAM" id="MobiDB-lite"/>
    </source>
</evidence>
<protein>
    <submittedName>
        <fullName evidence="5">Lipoprotein YerB</fullName>
    </submittedName>
</protein>
<sequence>MKKWAVAFAAILLLLSGCSDKETVKEQGKKEKTVNKAEKKDDEKQGTPNFYPLTGIGSETKTDGRAVAVMINNHPKARPQSGLNKADIVYEVLAEGDITRFLAVFQSEKPENIGPVRSARNYYIDLAKGLNALYIAHGWSEEAKKMLTANYIDNINGMVYDGTLFKRSSTRKAPHNSYITYENILKGAKQKKYSMEKSPPSFKFLSEEEGKKVTGEEAKSVKISYSKGGISDSSFEYDAALGKYKRYSGGEQMVDLGTNDPILLNNIFIIEANHQVIDSVGRRDIDFKSGGKAYLLQMGMVNEVEWANKNGQIVPIKDGVEVPLVQGKTWVNVVPANPGLQKSVSFNLK</sequence>
<feature type="domain" description="DUF3048" evidence="4">
    <location>
        <begin position="222"/>
        <end position="331"/>
    </location>
</feature>
<comment type="caution">
    <text evidence="5">The sequence shown here is derived from an EMBL/GenBank/DDBJ whole genome shotgun (WGS) entry which is preliminary data.</text>
</comment>
<dbReference type="Pfam" id="PF17479">
    <property type="entry name" value="DUF3048_C"/>
    <property type="match status" value="1"/>
</dbReference>
<dbReference type="PROSITE" id="PS51257">
    <property type="entry name" value="PROKAR_LIPOPROTEIN"/>
    <property type="match status" value="1"/>
</dbReference>
<keyword evidence="5" id="KW-0449">Lipoprotein</keyword>
<dbReference type="InterPro" id="IPR023158">
    <property type="entry name" value="YerB-like_sf"/>
</dbReference>
<dbReference type="Pfam" id="PF11258">
    <property type="entry name" value="DUF3048"/>
    <property type="match status" value="1"/>
</dbReference>
<feature type="region of interest" description="Disordered" evidence="1">
    <location>
        <begin position="24"/>
        <end position="55"/>
    </location>
</feature>
<dbReference type="EMBL" id="CALBWS010000042">
    <property type="protein sequence ID" value="CAH2717266.1"/>
    <property type="molecule type" value="Genomic_DNA"/>
</dbReference>
<feature type="signal peptide" evidence="2">
    <location>
        <begin position="1"/>
        <end position="21"/>
    </location>
</feature>
<feature type="compositionally biased region" description="Basic and acidic residues" evidence="1">
    <location>
        <begin position="24"/>
        <end position="45"/>
    </location>
</feature>
<feature type="domain" description="DUF3048" evidence="3">
    <location>
        <begin position="53"/>
        <end position="194"/>
    </location>
</feature>